<sequence>MAIKLFGHDNIIAGTADSVSLVGDTVRDARLSDSFNAMRLEVVRAIHRIGKVVGNDARILNVPSINYGVLSIFGYLLIKLTSKYNHLYTRSSLLATIATNVVLYGISDTCAQSITQFLQGRNGRRTRNDSRNIITLHNNIDGYRDNDEYDESNIFVDYGDSYESEYENENPTDLETGGQLEPPIMDTITRTGFEFKRFFGFVTWGFIMAFVQVVWYMFLNAMFNDMPTIVSVLERDLTDQLLFSPISLACFFAYTTIVIEGGDMDAYKEKMLKLYVTTYAISFSVWFPVQFINFSIMPKHFQVPFSSSVGVIWNCFLSFRNAAAKTDN</sequence>
<evidence type="ECO:0000313" key="8">
    <source>
        <dbReference type="Proteomes" id="UP000029867"/>
    </source>
</evidence>
<dbReference type="EMBL" id="JQFK01000014">
    <property type="protein sequence ID" value="KGK38875.1"/>
    <property type="molecule type" value="Genomic_DNA"/>
</dbReference>
<evidence type="ECO:0000256" key="1">
    <source>
        <dbReference type="ARBA" id="ARBA00004141"/>
    </source>
</evidence>
<feature type="transmembrane region" description="Helical" evidence="6">
    <location>
        <begin position="241"/>
        <end position="259"/>
    </location>
</feature>
<reference evidence="8" key="1">
    <citation type="journal article" date="2014" name="Microb. Cell Fact.">
        <title>Exploiting Issatchenkia orientalis SD108 for succinic acid production.</title>
        <authorList>
            <person name="Xiao H."/>
            <person name="Shao Z."/>
            <person name="Jiang Y."/>
            <person name="Dole S."/>
            <person name="Zhao H."/>
        </authorList>
    </citation>
    <scope>NUCLEOTIDE SEQUENCE [LARGE SCALE GENOMIC DNA]</scope>
    <source>
        <strain evidence="8">SD108</strain>
    </source>
</reference>
<dbReference type="GO" id="GO:0016020">
    <property type="term" value="C:membrane"/>
    <property type="evidence" value="ECO:0007669"/>
    <property type="project" value="UniProtKB-SubCell"/>
</dbReference>
<gene>
    <name evidence="7" type="ORF">JL09_g1909</name>
</gene>
<feature type="transmembrane region" description="Helical" evidence="6">
    <location>
        <begin position="198"/>
        <end position="218"/>
    </location>
</feature>
<evidence type="ECO:0000256" key="3">
    <source>
        <dbReference type="ARBA" id="ARBA00022692"/>
    </source>
</evidence>
<proteinExistence type="inferred from homology"/>
<keyword evidence="4 6" id="KW-1133">Transmembrane helix</keyword>
<name>A0A099P1U7_PICKU</name>
<dbReference type="PANTHER" id="PTHR11266:SF50">
    <property type="entry name" value="VACUOLAR MEMBRANE PROTEIN YOR292C"/>
    <property type="match status" value="1"/>
</dbReference>
<dbReference type="HOGENOM" id="CLU_049109_8_0_1"/>
<feature type="transmembrane region" description="Helical" evidence="6">
    <location>
        <begin position="271"/>
        <end position="289"/>
    </location>
</feature>
<dbReference type="eggNOG" id="KOG1944">
    <property type="taxonomic scope" value="Eukaryota"/>
</dbReference>
<evidence type="ECO:0000256" key="2">
    <source>
        <dbReference type="ARBA" id="ARBA00006824"/>
    </source>
</evidence>
<comment type="similarity">
    <text evidence="2 6">Belongs to the peroxisomal membrane protein PXMP2/4 family.</text>
</comment>
<keyword evidence="3 6" id="KW-0812">Transmembrane</keyword>
<dbReference type="AlphaFoldDB" id="A0A099P1U7"/>
<evidence type="ECO:0000256" key="4">
    <source>
        <dbReference type="ARBA" id="ARBA00022989"/>
    </source>
</evidence>
<comment type="subcellular location">
    <subcellularLocation>
        <location evidence="1">Membrane</location>
        <topology evidence="1">Multi-pass membrane protein</topology>
    </subcellularLocation>
</comment>
<dbReference type="GO" id="GO:0005739">
    <property type="term" value="C:mitochondrion"/>
    <property type="evidence" value="ECO:0007669"/>
    <property type="project" value="TreeGrafter"/>
</dbReference>
<organism evidence="7 8">
    <name type="scientific">Pichia kudriavzevii</name>
    <name type="common">Yeast</name>
    <name type="synonym">Issatchenkia orientalis</name>
    <dbReference type="NCBI Taxonomy" id="4909"/>
    <lineage>
        <taxon>Eukaryota</taxon>
        <taxon>Fungi</taxon>
        <taxon>Dikarya</taxon>
        <taxon>Ascomycota</taxon>
        <taxon>Saccharomycotina</taxon>
        <taxon>Pichiomycetes</taxon>
        <taxon>Pichiales</taxon>
        <taxon>Pichiaceae</taxon>
        <taxon>Pichia</taxon>
    </lineage>
</organism>
<comment type="caution">
    <text evidence="7">The sequence shown here is derived from an EMBL/GenBank/DDBJ whole genome shotgun (WGS) entry which is preliminary data.</text>
</comment>
<evidence type="ECO:0000313" key="7">
    <source>
        <dbReference type="EMBL" id="KGK38875.1"/>
    </source>
</evidence>
<dbReference type="Proteomes" id="UP000029867">
    <property type="component" value="Unassembled WGS sequence"/>
</dbReference>
<dbReference type="Pfam" id="PF04117">
    <property type="entry name" value="Mpv17_PMP22"/>
    <property type="match status" value="1"/>
</dbReference>
<accession>A0A099P1U7</accession>
<dbReference type="PANTHER" id="PTHR11266">
    <property type="entry name" value="PEROXISOMAL MEMBRANE PROTEIN 2, PXMP2 MPV17"/>
    <property type="match status" value="1"/>
</dbReference>
<keyword evidence="5 6" id="KW-0472">Membrane</keyword>
<feature type="transmembrane region" description="Helical" evidence="6">
    <location>
        <begin position="59"/>
        <end position="78"/>
    </location>
</feature>
<evidence type="ECO:0000256" key="6">
    <source>
        <dbReference type="RuleBase" id="RU363053"/>
    </source>
</evidence>
<evidence type="ECO:0000256" key="5">
    <source>
        <dbReference type="ARBA" id="ARBA00023136"/>
    </source>
</evidence>
<dbReference type="VEuPathDB" id="FungiDB:C5L36_0E05020"/>
<dbReference type="InterPro" id="IPR007248">
    <property type="entry name" value="Mpv17_PMP22"/>
</dbReference>
<evidence type="ECO:0008006" key="9">
    <source>
        <dbReference type="Google" id="ProtNLM"/>
    </source>
</evidence>
<protein>
    <recommendedName>
        <fullName evidence="9">Protein sym1</fullName>
    </recommendedName>
</protein>